<feature type="transmembrane region" description="Helical" evidence="8">
    <location>
        <begin position="295"/>
        <end position="310"/>
    </location>
</feature>
<evidence type="ECO:0000256" key="5">
    <source>
        <dbReference type="ARBA" id="ARBA00022989"/>
    </source>
</evidence>
<dbReference type="GO" id="GO:0016020">
    <property type="term" value="C:membrane"/>
    <property type="evidence" value="ECO:0007669"/>
    <property type="project" value="UniProtKB-SubCell"/>
</dbReference>
<feature type="transmembrane region" description="Helical" evidence="8">
    <location>
        <begin position="260"/>
        <end position="283"/>
    </location>
</feature>
<evidence type="ECO:0000313" key="11">
    <source>
        <dbReference type="Proteomes" id="UP000193467"/>
    </source>
</evidence>
<sequence length="316" mass="34790">MFLSPLRCLLLRARPTLLAYKPPTTGSSLRALDHFPRSSPSPSPSSSLSPYLAQLHRAFSRPSPTAATPKRFFTSSPLAKGPRPYYRGGSSSNGGWSRGAGPSGWRYKIDRLSPNTILYSIIGLNVAVFLMWQYGQSVLQQFRDPTYLRFMTTNFTCSWRNFQSGRIWTLLTCCFSHEGTGHILMNLASLYFMAPPVIMMLGNSGFLALYLFSGVISSAISLAFSRFSSPQNPWYQSHGASGAVYGTIAFFAAAYPRTTFLIFFVVPVPAWLCVSGILAWDLYGSFFRRGGTTDSAGHVGGVAAGLLFFLRKMGRV</sequence>
<dbReference type="InterPro" id="IPR022764">
    <property type="entry name" value="Peptidase_S54_rhomboid_dom"/>
</dbReference>
<dbReference type="InParanoid" id="A0A1Y2G332"/>
<name>A0A1Y2G332_9BASI</name>
<proteinExistence type="inferred from homology"/>
<accession>A0A1Y2G332</accession>
<feature type="transmembrane region" description="Helical" evidence="8">
    <location>
        <begin position="116"/>
        <end position="135"/>
    </location>
</feature>
<keyword evidence="5 8" id="KW-1133">Transmembrane helix</keyword>
<comment type="caution">
    <text evidence="10">The sequence shown here is derived from an EMBL/GenBank/DDBJ whole genome shotgun (WGS) entry which is preliminary data.</text>
</comment>
<dbReference type="SUPFAM" id="SSF144091">
    <property type="entry name" value="Rhomboid-like"/>
    <property type="match status" value="1"/>
</dbReference>
<evidence type="ECO:0000256" key="2">
    <source>
        <dbReference type="ARBA" id="ARBA00009045"/>
    </source>
</evidence>
<organism evidence="10 11">
    <name type="scientific">Leucosporidium creatinivorum</name>
    <dbReference type="NCBI Taxonomy" id="106004"/>
    <lineage>
        <taxon>Eukaryota</taxon>
        <taxon>Fungi</taxon>
        <taxon>Dikarya</taxon>
        <taxon>Basidiomycota</taxon>
        <taxon>Pucciniomycotina</taxon>
        <taxon>Microbotryomycetes</taxon>
        <taxon>Leucosporidiales</taxon>
        <taxon>Leucosporidium</taxon>
    </lineage>
</organism>
<dbReference type="GO" id="GO:0006465">
    <property type="term" value="P:signal peptide processing"/>
    <property type="evidence" value="ECO:0007669"/>
    <property type="project" value="TreeGrafter"/>
</dbReference>
<comment type="similarity">
    <text evidence="2">Belongs to the peptidase S54 family.</text>
</comment>
<evidence type="ECO:0000313" key="10">
    <source>
        <dbReference type="EMBL" id="ORY89370.1"/>
    </source>
</evidence>
<keyword evidence="6 8" id="KW-0472">Membrane</keyword>
<feature type="transmembrane region" description="Helical" evidence="8">
    <location>
        <begin position="206"/>
        <end position="228"/>
    </location>
</feature>
<evidence type="ECO:0000256" key="1">
    <source>
        <dbReference type="ARBA" id="ARBA00004141"/>
    </source>
</evidence>
<reference evidence="10 11" key="1">
    <citation type="submission" date="2016-07" db="EMBL/GenBank/DDBJ databases">
        <title>Pervasive Adenine N6-methylation of Active Genes in Fungi.</title>
        <authorList>
            <consortium name="DOE Joint Genome Institute"/>
            <person name="Mondo S.J."/>
            <person name="Dannebaum R.O."/>
            <person name="Kuo R.C."/>
            <person name="Labutti K."/>
            <person name="Haridas S."/>
            <person name="Kuo A."/>
            <person name="Salamov A."/>
            <person name="Ahrendt S.R."/>
            <person name="Lipzen A."/>
            <person name="Sullivan W."/>
            <person name="Andreopoulos W.B."/>
            <person name="Clum A."/>
            <person name="Lindquist E."/>
            <person name="Daum C."/>
            <person name="Ramamoorthy G.K."/>
            <person name="Gryganskyi A."/>
            <person name="Culley D."/>
            <person name="Magnuson J.K."/>
            <person name="James T.Y."/>
            <person name="O'Malley M.A."/>
            <person name="Stajich J.E."/>
            <person name="Spatafora J.W."/>
            <person name="Visel A."/>
            <person name="Grigoriev I.V."/>
        </authorList>
    </citation>
    <scope>NUCLEOTIDE SEQUENCE [LARGE SCALE GENOMIC DNA]</scope>
    <source>
        <strain evidence="10 11">62-1032</strain>
    </source>
</reference>
<feature type="transmembrane region" description="Helical" evidence="8">
    <location>
        <begin position="234"/>
        <end position="253"/>
    </location>
</feature>
<feature type="compositionally biased region" description="Low complexity" evidence="7">
    <location>
        <begin position="37"/>
        <end position="49"/>
    </location>
</feature>
<dbReference type="Gene3D" id="1.20.1540.10">
    <property type="entry name" value="Rhomboid-like"/>
    <property type="match status" value="1"/>
</dbReference>
<dbReference type="AlphaFoldDB" id="A0A1Y2G332"/>
<dbReference type="EMBL" id="MCGR01000006">
    <property type="protein sequence ID" value="ORY89370.1"/>
    <property type="molecule type" value="Genomic_DNA"/>
</dbReference>
<dbReference type="InterPro" id="IPR035952">
    <property type="entry name" value="Rhomboid-like_sf"/>
</dbReference>
<dbReference type="PANTHER" id="PTHR43731:SF14">
    <property type="entry name" value="PRESENILIN-ASSOCIATED RHOMBOID-LIKE PROTEIN, MITOCHONDRIAL"/>
    <property type="match status" value="1"/>
</dbReference>
<dbReference type="InterPro" id="IPR050925">
    <property type="entry name" value="Rhomboid_protease_S54"/>
</dbReference>
<dbReference type="OrthoDB" id="418595at2759"/>
<evidence type="ECO:0000256" key="7">
    <source>
        <dbReference type="SAM" id="MobiDB-lite"/>
    </source>
</evidence>
<gene>
    <name evidence="10" type="ORF">BCR35DRAFT_300525</name>
</gene>
<evidence type="ECO:0000259" key="9">
    <source>
        <dbReference type="Pfam" id="PF01694"/>
    </source>
</evidence>
<keyword evidence="11" id="KW-1185">Reference proteome</keyword>
<evidence type="ECO:0000256" key="4">
    <source>
        <dbReference type="ARBA" id="ARBA00022801"/>
    </source>
</evidence>
<evidence type="ECO:0000256" key="8">
    <source>
        <dbReference type="SAM" id="Phobius"/>
    </source>
</evidence>
<keyword evidence="4" id="KW-0378">Hydrolase</keyword>
<dbReference type="PANTHER" id="PTHR43731">
    <property type="entry name" value="RHOMBOID PROTEASE"/>
    <property type="match status" value="1"/>
</dbReference>
<evidence type="ECO:0000256" key="3">
    <source>
        <dbReference type="ARBA" id="ARBA00022692"/>
    </source>
</evidence>
<feature type="domain" description="Peptidase S54 rhomboid" evidence="9">
    <location>
        <begin position="165"/>
        <end position="308"/>
    </location>
</feature>
<protein>
    <recommendedName>
        <fullName evidence="9">Peptidase S54 rhomboid domain-containing protein</fullName>
    </recommendedName>
</protein>
<dbReference type="Proteomes" id="UP000193467">
    <property type="component" value="Unassembled WGS sequence"/>
</dbReference>
<dbReference type="GO" id="GO:0004252">
    <property type="term" value="F:serine-type endopeptidase activity"/>
    <property type="evidence" value="ECO:0007669"/>
    <property type="project" value="InterPro"/>
</dbReference>
<dbReference type="Pfam" id="PF01694">
    <property type="entry name" value="Rhomboid"/>
    <property type="match status" value="1"/>
</dbReference>
<feature type="region of interest" description="Disordered" evidence="7">
    <location>
        <begin position="29"/>
        <end position="49"/>
    </location>
</feature>
<comment type="subcellular location">
    <subcellularLocation>
        <location evidence="1">Membrane</location>
        <topology evidence="1">Multi-pass membrane protein</topology>
    </subcellularLocation>
</comment>
<dbReference type="STRING" id="106004.A0A1Y2G332"/>
<evidence type="ECO:0000256" key="6">
    <source>
        <dbReference type="ARBA" id="ARBA00023136"/>
    </source>
</evidence>
<keyword evidence="3 8" id="KW-0812">Transmembrane</keyword>